<evidence type="ECO:0000256" key="1">
    <source>
        <dbReference type="SAM" id="Phobius"/>
    </source>
</evidence>
<organism evidence="2 3">
    <name type="scientific">Pleuronectes platessa</name>
    <name type="common">European plaice</name>
    <dbReference type="NCBI Taxonomy" id="8262"/>
    <lineage>
        <taxon>Eukaryota</taxon>
        <taxon>Metazoa</taxon>
        <taxon>Chordata</taxon>
        <taxon>Craniata</taxon>
        <taxon>Vertebrata</taxon>
        <taxon>Euteleostomi</taxon>
        <taxon>Actinopterygii</taxon>
        <taxon>Neopterygii</taxon>
        <taxon>Teleostei</taxon>
        <taxon>Neoteleostei</taxon>
        <taxon>Acanthomorphata</taxon>
        <taxon>Carangaria</taxon>
        <taxon>Pleuronectiformes</taxon>
        <taxon>Pleuronectoidei</taxon>
        <taxon>Pleuronectidae</taxon>
        <taxon>Pleuronectes</taxon>
    </lineage>
</organism>
<accession>A0A9N7W2F3</accession>
<protein>
    <submittedName>
        <fullName evidence="2">Uncharacterized protein</fullName>
    </submittedName>
</protein>
<dbReference type="EMBL" id="CADEAL010004416">
    <property type="protein sequence ID" value="CAB1459071.1"/>
    <property type="molecule type" value="Genomic_DNA"/>
</dbReference>
<gene>
    <name evidence="2" type="ORF">PLEPLA_LOCUS46907</name>
</gene>
<dbReference type="AlphaFoldDB" id="A0A9N7W2F3"/>
<keyword evidence="3" id="KW-1185">Reference proteome</keyword>
<keyword evidence="1" id="KW-0472">Membrane</keyword>
<proteinExistence type="predicted"/>
<evidence type="ECO:0000313" key="2">
    <source>
        <dbReference type="EMBL" id="CAB1459071.1"/>
    </source>
</evidence>
<dbReference type="Proteomes" id="UP001153269">
    <property type="component" value="Unassembled WGS sequence"/>
</dbReference>
<reference evidence="2" key="1">
    <citation type="submission" date="2020-03" db="EMBL/GenBank/DDBJ databases">
        <authorList>
            <person name="Weist P."/>
        </authorList>
    </citation>
    <scope>NUCLEOTIDE SEQUENCE</scope>
</reference>
<keyword evidence="1" id="KW-0812">Transmembrane</keyword>
<comment type="caution">
    <text evidence="2">The sequence shown here is derived from an EMBL/GenBank/DDBJ whole genome shotgun (WGS) entry which is preliminary data.</text>
</comment>
<feature type="transmembrane region" description="Helical" evidence="1">
    <location>
        <begin position="53"/>
        <end position="74"/>
    </location>
</feature>
<name>A0A9N7W2F3_PLEPL</name>
<keyword evidence="1" id="KW-1133">Transmembrane helix</keyword>
<sequence>MTERLREGVQTLLMLNIFPLQGAATEGPSAVSCNRTSLFVSAQGRKERRRRRVANAVAAAAAAAALLLLLLLLLTPGMREGELVSGEKEAEEVKTRPGDVAVLQRYAQVQKKMPQHILNEDLGFGSRVLEMARGCDISVRRIFSVWLLQRSVTRWDIVSEGSQAAVVIKARHTTAIEEKVSVSTCGE</sequence>
<evidence type="ECO:0000313" key="3">
    <source>
        <dbReference type="Proteomes" id="UP001153269"/>
    </source>
</evidence>